<feature type="binding site" evidence="8">
    <location>
        <position position="27"/>
    </location>
    <ligand>
        <name>Zn(2+)</name>
        <dbReference type="ChEBI" id="CHEBI:29105"/>
    </ligand>
</feature>
<evidence type="ECO:0000256" key="2">
    <source>
        <dbReference type="ARBA" id="ARBA00022723"/>
    </source>
</evidence>
<dbReference type="InterPro" id="IPR012934">
    <property type="entry name" value="Znf_AD"/>
</dbReference>
<dbReference type="Pfam" id="PF07776">
    <property type="entry name" value="zf-AD"/>
    <property type="match status" value="1"/>
</dbReference>
<feature type="binding site" evidence="8">
    <location>
        <position position="68"/>
    </location>
    <ligand>
        <name>Zn(2+)</name>
        <dbReference type="ChEBI" id="CHEBI:29105"/>
    </ligand>
</feature>
<evidence type="ECO:0000259" key="10">
    <source>
        <dbReference type="PROSITE" id="PS50157"/>
    </source>
</evidence>
<keyword evidence="3" id="KW-0677">Repeat</keyword>
<feature type="binding site" evidence="8">
    <location>
        <position position="65"/>
    </location>
    <ligand>
        <name>Zn(2+)</name>
        <dbReference type="ChEBI" id="CHEBI:29105"/>
    </ligand>
</feature>
<feature type="binding site" evidence="8">
    <location>
        <position position="24"/>
    </location>
    <ligand>
        <name>Zn(2+)</name>
        <dbReference type="ChEBI" id="CHEBI:29105"/>
    </ligand>
</feature>
<evidence type="ECO:0000256" key="3">
    <source>
        <dbReference type="ARBA" id="ARBA00022737"/>
    </source>
</evidence>
<dbReference type="PROSITE" id="PS00028">
    <property type="entry name" value="ZINC_FINGER_C2H2_1"/>
    <property type="match status" value="5"/>
</dbReference>
<proteinExistence type="predicted"/>
<dbReference type="Gene3D" id="3.40.1800.20">
    <property type="match status" value="1"/>
</dbReference>
<dbReference type="OrthoDB" id="654211at2759"/>
<dbReference type="AlphaFoldDB" id="A0A1E1W0D1"/>
<feature type="domain" description="C2H2-type" evidence="10">
    <location>
        <begin position="513"/>
        <end position="538"/>
    </location>
</feature>
<dbReference type="GO" id="GO:0008270">
    <property type="term" value="F:zinc ion binding"/>
    <property type="evidence" value="ECO:0007669"/>
    <property type="project" value="UniProtKB-UniRule"/>
</dbReference>
<comment type="subcellular location">
    <subcellularLocation>
        <location evidence="1">Nucleus</location>
    </subcellularLocation>
</comment>
<dbReference type="Gene3D" id="3.30.160.60">
    <property type="entry name" value="Classic Zinc Finger"/>
    <property type="match status" value="3"/>
</dbReference>
<feature type="domain" description="C2H2-type" evidence="10">
    <location>
        <begin position="348"/>
        <end position="375"/>
    </location>
</feature>
<evidence type="ECO:0000256" key="6">
    <source>
        <dbReference type="ARBA" id="ARBA00023242"/>
    </source>
</evidence>
<accession>A0A1E1W0D1</accession>
<keyword evidence="6" id="KW-0539">Nucleus</keyword>
<feature type="domain" description="C2H2-type" evidence="10">
    <location>
        <begin position="401"/>
        <end position="425"/>
    </location>
</feature>
<name>A0A1E1W0D1_PECGO</name>
<evidence type="ECO:0000256" key="8">
    <source>
        <dbReference type="PROSITE-ProRule" id="PRU01263"/>
    </source>
</evidence>
<evidence type="ECO:0000256" key="5">
    <source>
        <dbReference type="ARBA" id="ARBA00022833"/>
    </source>
</evidence>
<gene>
    <name evidence="12" type="ORF">g.9540</name>
</gene>
<dbReference type="SUPFAM" id="SSF57716">
    <property type="entry name" value="Glucocorticoid receptor-like (DNA-binding domain)"/>
    <property type="match status" value="1"/>
</dbReference>
<dbReference type="SUPFAM" id="SSF57667">
    <property type="entry name" value="beta-beta-alpha zinc fingers"/>
    <property type="match status" value="2"/>
</dbReference>
<dbReference type="InterPro" id="IPR013087">
    <property type="entry name" value="Znf_C2H2_type"/>
</dbReference>
<feature type="non-terminal residue" evidence="12">
    <location>
        <position position="549"/>
    </location>
</feature>
<evidence type="ECO:0000256" key="9">
    <source>
        <dbReference type="SAM" id="MobiDB-lite"/>
    </source>
</evidence>
<dbReference type="SMART" id="SM00868">
    <property type="entry name" value="zf-AD"/>
    <property type="match status" value="1"/>
</dbReference>
<dbReference type="Pfam" id="PF13894">
    <property type="entry name" value="zf-C2H2_4"/>
    <property type="match status" value="1"/>
</dbReference>
<reference evidence="12" key="1">
    <citation type="submission" date="2015-09" db="EMBL/GenBank/DDBJ databases">
        <title>De novo assembly of Pectinophora gossypiella (Pink Bollworm) gut transcriptome.</title>
        <authorList>
            <person name="Tassone E.E."/>
        </authorList>
    </citation>
    <scope>NUCLEOTIDE SEQUENCE</scope>
</reference>
<evidence type="ECO:0000259" key="11">
    <source>
        <dbReference type="PROSITE" id="PS51915"/>
    </source>
</evidence>
<keyword evidence="2 8" id="KW-0479">Metal-binding</keyword>
<dbReference type="PROSITE" id="PS51915">
    <property type="entry name" value="ZAD"/>
    <property type="match status" value="1"/>
</dbReference>
<keyword evidence="5 8" id="KW-0862">Zinc</keyword>
<feature type="compositionally biased region" description="Basic residues" evidence="9">
    <location>
        <begin position="216"/>
        <end position="238"/>
    </location>
</feature>
<feature type="domain" description="C2H2-type" evidence="10">
    <location>
        <begin position="319"/>
        <end position="346"/>
    </location>
</feature>
<evidence type="ECO:0000256" key="7">
    <source>
        <dbReference type="PROSITE-ProRule" id="PRU00042"/>
    </source>
</evidence>
<dbReference type="GO" id="GO:0005634">
    <property type="term" value="C:nucleus"/>
    <property type="evidence" value="ECO:0007669"/>
    <property type="project" value="UniProtKB-SubCell"/>
</dbReference>
<dbReference type="PANTHER" id="PTHR24406">
    <property type="entry name" value="TRANSCRIPTIONAL REPRESSOR CTCFL-RELATED"/>
    <property type="match status" value="1"/>
</dbReference>
<dbReference type="PROSITE" id="PS50157">
    <property type="entry name" value="ZINC_FINGER_C2H2_2"/>
    <property type="match status" value="5"/>
</dbReference>
<feature type="domain" description="ZAD" evidence="11">
    <location>
        <begin position="22"/>
        <end position="92"/>
    </location>
</feature>
<evidence type="ECO:0000256" key="1">
    <source>
        <dbReference type="ARBA" id="ARBA00004123"/>
    </source>
</evidence>
<feature type="domain" description="C2H2-type" evidence="10">
    <location>
        <begin position="374"/>
        <end position="401"/>
    </location>
</feature>
<organism evidence="12">
    <name type="scientific">Pectinophora gossypiella</name>
    <name type="common">Cotton pink bollworm</name>
    <name type="synonym">Depressaria gossypiella</name>
    <dbReference type="NCBI Taxonomy" id="13191"/>
    <lineage>
        <taxon>Eukaryota</taxon>
        <taxon>Metazoa</taxon>
        <taxon>Ecdysozoa</taxon>
        <taxon>Arthropoda</taxon>
        <taxon>Hexapoda</taxon>
        <taxon>Insecta</taxon>
        <taxon>Pterygota</taxon>
        <taxon>Neoptera</taxon>
        <taxon>Endopterygota</taxon>
        <taxon>Lepidoptera</taxon>
        <taxon>Glossata</taxon>
        <taxon>Ditrysia</taxon>
        <taxon>Gelechioidea</taxon>
        <taxon>Gelechiidae</taxon>
        <taxon>Apatetrinae</taxon>
        <taxon>Pectinophora</taxon>
    </lineage>
</organism>
<sequence>MMEPIPRIEVITKPMKDPYMLRACRTCLATEAKLFDLHENGFADSLGSIAGTPVSLTDGLPQYICYYCIALLKKSSEFRLQCRKAHFFLQDTLLQKLEATTECISCLDRTHFAKPLTVAKVFVDSKYWDSNGFPIDFKYDEPTAVPEMSDIKVEALLLDETDNDDQMDNCDDHFDYDHLDNDDMMKTDDKSEKELEDVNDSNEGIMDIIQICEKKKEKKKKSSNKKKERTKRERKVVKVTKERKIAQKKEPVSKRKKENNLSADGITITTHNKYNQKLEEDFVMFSKMYNVEVVFLTKEQQQKNVEDRKNSKQYKNSLFSCDLCFKGFMSEQAYKRHMKGHDPSRGNLECDVCHYRFNNKQTMYGHMQHHKREYICKICNQLNKSTSRAKLHFKWHEGQKFECTYCNKKFNFKSTHVNHVRENHAVVTCNVCGGTLEGTNALAKHKAEMHSKITQCPTCEIEFCSVEALNSHRSTEDGCNTEMRPCLACGLNFLTPDELDRHLLEAKHKELIFKCQSFQCSATFTSERKLGAHRSVIHGERISMAILLP</sequence>
<dbReference type="EMBL" id="GDQN01010670">
    <property type="protein sequence ID" value="JAT80384.1"/>
    <property type="molecule type" value="Transcribed_RNA"/>
</dbReference>
<keyword evidence="4 7" id="KW-0863">Zinc-finger</keyword>
<protein>
    <recommendedName>
        <fullName evidence="13">Protein krueppel</fullName>
    </recommendedName>
</protein>
<dbReference type="InterPro" id="IPR036236">
    <property type="entry name" value="Znf_C2H2_sf"/>
</dbReference>
<evidence type="ECO:0008006" key="13">
    <source>
        <dbReference type="Google" id="ProtNLM"/>
    </source>
</evidence>
<dbReference type="SMART" id="SM00355">
    <property type="entry name" value="ZnF_C2H2"/>
    <property type="match status" value="8"/>
</dbReference>
<evidence type="ECO:0000313" key="12">
    <source>
        <dbReference type="EMBL" id="JAT80384.1"/>
    </source>
</evidence>
<feature type="region of interest" description="Disordered" evidence="9">
    <location>
        <begin position="215"/>
        <end position="238"/>
    </location>
</feature>
<dbReference type="InterPro" id="IPR050888">
    <property type="entry name" value="ZnF_C2H2-type_TF"/>
</dbReference>
<evidence type="ECO:0000256" key="4">
    <source>
        <dbReference type="ARBA" id="ARBA00022771"/>
    </source>
</evidence>